<proteinExistence type="predicted"/>
<evidence type="ECO:0000313" key="3">
    <source>
        <dbReference type="Proteomes" id="UP000054538"/>
    </source>
</evidence>
<protein>
    <submittedName>
        <fullName evidence="2">Uncharacterized protein</fullName>
    </submittedName>
</protein>
<accession>A0A0D0BT19</accession>
<evidence type="ECO:0000256" key="1">
    <source>
        <dbReference type="SAM" id="SignalP"/>
    </source>
</evidence>
<dbReference type="HOGENOM" id="CLU_2961508_0_0_1"/>
<feature type="chain" id="PRO_5002224804" evidence="1">
    <location>
        <begin position="34"/>
        <end position="59"/>
    </location>
</feature>
<dbReference type="AlphaFoldDB" id="A0A0D0BT19"/>
<keyword evidence="3" id="KW-1185">Reference proteome</keyword>
<organism evidence="2 3">
    <name type="scientific">Paxillus rubicundulus Ve08.2h10</name>
    <dbReference type="NCBI Taxonomy" id="930991"/>
    <lineage>
        <taxon>Eukaryota</taxon>
        <taxon>Fungi</taxon>
        <taxon>Dikarya</taxon>
        <taxon>Basidiomycota</taxon>
        <taxon>Agaricomycotina</taxon>
        <taxon>Agaricomycetes</taxon>
        <taxon>Agaricomycetidae</taxon>
        <taxon>Boletales</taxon>
        <taxon>Paxilineae</taxon>
        <taxon>Paxillaceae</taxon>
        <taxon>Paxillus</taxon>
    </lineage>
</organism>
<feature type="signal peptide" evidence="1">
    <location>
        <begin position="1"/>
        <end position="33"/>
    </location>
</feature>
<reference evidence="3" key="2">
    <citation type="submission" date="2015-01" db="EMBL/GenBank/DDBJ databases">
        <title>Evolutionary Origins and Diversification of the Mycorrhizal Mutualists.</title>
        <authorList>
            <consortium name="DOE Joint Genome Institute"/>
            <consortium name="Mycorrhizal Genomics Consortium"/>
            <person name="Kohler A."/>
            <person name="Kuo A."/>
            <person name="Nagy L.G."/>
            <person name="Floudas D."/>
            <person name="Copeland A."/>
            <person name="Barry K.W."/>
            <person name="Cichocki N."/>
            <person name="Veneault-Fourrey C."/>
            <person name="LaButti K."/>
            <person name="Lindquist E.A."/>
            <person name="Lipzen A."/>
            <person name="Lundell T."/>
            <person name="Morin E."/>
            <person name="Murat C."/>
            <person name="Riley R."/>
            <person name="Ohm R."/>
            <person name="Sun H."/>
            <person name="Tunlid A."/>
            <person name="Henrissat B."/>
            <person name="Grigoriev I.V."/>
            <person name="Hibbett D.S."/>
            <person name="Martin F."/>
        </authorList>
    </citation>
    <scope>NUCLEOTIDE SEQUENCE [LARGE SCALE GENOMIC DNA]</scope>
    <source>
        <strain evidence="3">Ve08.2h10</strain>
    </source>
</reference>
<dbReference type="Proteomes" id="UP000054538">
    <property type="component" value="Unassembled WGS sequence"/>
</dbReference>
<gene>
    <name evidence="2" type="ORF">PAXRUDRAFT_175310</name>
</gene>
<dbReference type="InParanoid" id="A0A0D0BT19"/>
<dbReference type="EMBL" id="KN828743">
    <property type="protein sequence ID" value="KIK74572.1"/>
    <property type="molecule type" value="Genomic_DNA"/>
</dbReference>
<name>A0A0D0BT19_9AGAM</name>
<reference evidence="2 3" key="1">
    <citation type="submission" date="2014-04" db="EMBL/GenBank/DDBJ databases">
        <authorList>
            <consortium name="DOE Joint Genome Institute"/>
            <person name="Kuo A."/>
            <person name="Kohler A."/>
            <person name="Jargeat P."/>
            <person name="Nagy L.G."/>
            <person name="Floudas D."/>
            <person name="Copeland A."/>
            <person name="Barry K.W."/>
            <person name="Cichocki N."/>
            <person name="Veneault-Fourrey C."/>
            <person name="LaButti K."/>
            <person name="Lindquist E.A."/>
            <person name="Lipzen A."/>
            <person name="Lundell T."/>
            <person name="Morin E."/>
            <person name="Murat C."/>
            <person name="Sun H."/>
            <person name="Tunlid A."/>
            <person name="Henrissat B."/>
            <person name="Grigoriev I.V."/>
            <person name="Hibbett D.S."/>
            <person name="Martin F."/>
            <person name="Nordberg H.P."/>
            <person name="Cantor M.N."/>
            <person name="Hua S.X."/>
        </authorList>
    </citation>
    <scope>NUCLEOTIDE SEQUENCE [LARGE SCALE GENOMIC DNA]</scope>
    <source>
        <strain evidence="2 3">Ve08.2h10</strain>
    </source>
</reference>
<sequence>MSSSANALSWVVTHGKAAVFLLQHILLWHSCWGIGEKCRIYHCGTECRGQIPLIRIEGT</sequence>
<keyword evidence="1" id="KW-0732">Signal</keyword>
<evidence type="ECO:0000313" key="2">
    <source>
        <dbReference type="EMBL" id="KIK74572.1"/>
    </source>
</evidence>